<name>A0A1G9YRU0_9FIRM</name>
<dbReference type="STRING" id="146817.SAMN04488502_11246"/>
<dbReference type="SUPFAM" id="SSF53187">
    <property type="entry name" value="Zn-dependent exopeptidases"/>
    <property type="match status" value="1"/>
</dbReference>
<keyword evidence="4" id="KW-1185">Reference proteome</keyword>
<sequence>MKMTINGGHCPGFDSGAVGATGLQEAVVVKDVMQRVAGYLRNIGSDVLEVQKNELYQITDASNRFGADLFVSIHCNAAVNRAAQGTETYCYSLGGPGEKLAGCIQRQIVNNLGTVDRGVKTDRFYVLKNTACPAALVELAFIGNPEDEKMLADQAKRDEFARAIARGITDYLL</sequence>
<dbReference type="Proteomes" id="UP000214880">
    <property type="component" value="Unassembled WGS sequence"/>
</dbReference>
<dbReference type="EMBL" id="FNHB01000012">
    <property type="protein sequence ID" value="SDN11802.1"/>
    <property type="molecule type" value="Genomic_DNA"/>
</dbReference>
<dbReference type="CDD" id="cd02696">
    <property type="entry name" value="MurNAc-LAA"/>
    <property type="match status" value="1"/>
</dbReference>
<keyword evidence="1" id="KW-0378">Hydrolase</keyword>
<dbReference type="GO" id="GO:0008745">
    <property type="term" value="F:N-acetylmuramoyl-L-alanine amidase activity"/>
    <property type="evidence" value="ECO:0007669"/>
    <property type="project" value="InterPro"/>
</dbReference>
<evidence type="ECO:0000313" key="3">
    <source>
        <dbReference type="EMBL" id="SDN11802.1"/>
    </source>
</evidence>
<dbReference type="GO" id="GO:0030288">
    <property type="term" value="C:outer membrane-bounded periplasmic space"/>
    <property type="evidence" value="ECO:0007669"/>
    <property type="project" value="TreeGrafter"/>
</dbReference>
<evidence type="ECO:0000313" key="4">
    <source>
        <dbReference type="Proteomes" id="UP000214880"/>
    </source>
</evidence>
<dbReference type="OrthoDB" id="9180606at2"/>
<gene>
    <name evidence="3" type="ORF">SAMN04488502_11246</name>
</gene>
<reference evidence="3 4" key="1">
    <citation type="submission" date="2016-10" db="EMBL/GenBank/DDBJ databases">
        <authorList>
            <person name="de Groot N.N."/>
        </authorList>
    </citation>
    <scope>NUCLEOTIDE SEQUENCE [LARGE SCALE GENOMIC DNA]</scope>
    <source>
        <strain evidence="3 4">DSM 1736</strain>
    </source>
</reference>
<protein>
    <submittedName>
        <fullName evidence="3">N-acetylmuramoyl-L-alanine amidase</fullName>
    </submittedName>
</protein>
<dbReference type="PANTHER" id="PTHR30404">
    <property type="entry name" value="N-ACETYLMURAMOYL-L-ALANINE AMIDASE"/>
    <property type="match status" value="1"/>
</dbReference>
<accession>A0A1G9YRU0</accession>
<dbReference type="RefSeq" id="WP_092074744.1">
    <property type="nucleotide sequence ID" value="NZ_FNHB01000012.1"/>
</dbReference>
<dbReference type="GO" id="GO:0009253">
    <property type="term" value="P:peptidoglycan catabolic process"/>
    <property type="evidence" value="ECO:0007669"/>
    <property type="project" value="InterPro"/>
</dbReference>
<dbReference type="InterPro" id="IPR002508">
    <property type="entry name" value="MurNAc-LAA_cat"/>
</dbReference>
<feature type="domain" description="MurNAc-LAA" evidence="2">
    <location>
        <begin position="59"/>
        <end position="169"/>
    </location>
</feature>
<evidence type="ECO:0000256" key="1">
    <source>
        <dbReference type="ARBA" id="ARBA00022801"/>
    </source>
</evidence>
<evidence type="ECO:0000259" key="2">
    <source>
        <dbReference type="SMART" id="SM00646"/>
    </source>
</evidence>
<organism evidence="3 4">
    <name type="scientific">Dendrosporobacter quercicolus</name>
    <dbReference type="NCBI Taxonomy" id="146817"/>
    <lineage>
        <taxon>Bacteria</taxon>
        <taxon>Bacillati</taxon>
        <taxon>Bacillota</taxon>
        <taxon>Negativicutes</taxon>
        <taxon>Selenomonadales</taxon>
        <taxon>Sporomusaceae</taxon>
        <taxon>Dendrosporobacter</taxon>
    </lineage>
</organism>
<dbReference type="SMART" id="SM00646">
    <property type="entry name" value="Ami_3"/>
    <property type="match status" value="1"/>
</dbReference>
<dbReference type="Gene3D" id="3.40.630.40">
    <property type="entry name" value="Zn-dependent exopeptidases"/>
    <property type="match status" value="1"/>
</dbReference>
<proteinExistence type="predicted"/>
<dbReference type="Pfam" id="PF01520">
    <property type="entry name" value="Amidase_3"/>
    <property type="match status" value="1"/>
</dbReference>
<dbReference type="InterPro" id="IPR050695">
    <property type="entry name" value="N-acetylmuramoyl_amidase_3"/>
</dbReference>
<dbReference type="AlphaFoldDB" id="A0A1G9YRU0"/>
<dbReference type="PANTHER" id="PTHR30404:SF0">
    <property type="entry name" value="N-ACETYLMURAMOYL-L-ALANINE AMIDASE AMIC"/>
    <property type="match status" value="1"/>
</dbReference>